<proteinExistence type="predicted"/>
<evidence type="ECO:0000313" key="2">
    <source>
        <dbReference type="Proteomes" id="UP000236291"/>
    </source>
</evidence>
<reference evidence="1 2" key="1">
    <citation type="journal article" date="2014" name="Am. J. Bot.">
        <title>Genome assembly and annotation for red clover (Trifolium pratense; Fabaceae).</title>
        <authorList>
            <person name="Istvanek J."/>
            <person name="Jaros M."/>
            <person name="Krenek A."/>
            <person name="Repkova J."/>
        </authorList>
    </citation>
    <scope>NUCLEOTIDE SEQUENCE [LARGE SCALE GENOMIC DNA]</scope>
    <source>
        <strain evidence="2">cv. Tatra</strain>
        <tissue evidence="1">Young leaves</tissue>
    </source>
</reference>
<comment type="caution">
    <text evidence="1">The sequence shown here is derived from an EMBL/GenBank/DDBJ whole genome shotgun (WGS) entry which is preliminary data.</text>
</comment>
<dbReference type="Proteomes" id="UP000236291">
    <property type="component" value="Unassembled WGS sequence"/>
</dbReference>
<protein>
    <submittedName>
        <fullName evidence="1">Uncharacterized protein</fullName>
    </submittedName>
</protein>
<gene>
    <name evidence="1" type="ORF">L195_g061230</name>
</gene>
<accession>A0A2K3K8J5</accession>
<reference evidence="1 2" key="2">
    <citation type="journal article" date="2017" name="Front. Plant Sci.">
        <title>Gene Classification and Mining of Molecular Markers Useful in Red Clover (Trifolium pratense) Breeding.</title>
        <authorList>
            <person name="Istvanek J."/>
            <person name="Dluhosova J."/>
            <person name="Dluhos P."/>
            <person name="Patkova L."/>
            <person name="Nedelnik J."/>
            <person name="Repkova J."/>
        </authorList>
    </citation>
    <scope>NUCLEOTIDE SEQUENCE [LARGE SCALE GENOMIC DNA]</scope>
    <source>
        <strain evidence="2">cv. Tatra</strain>
        <tissue evidence="1">Young leaves</tissue>
    </source>
</reference>
<organism evidence="1 2">
    <name type="scientific">Trifolium pratense</name>
    <name type="common">Red clover</name>
    <dbReference type="NCBI Taxonomy" id="57577"/>
    <lineage>
        <taxon>Eukaryota</taxon>
        <taxon>Viridiplantae</taxon>
        <taxon>Streptophyta</taxon>
        <taxon>Embryophyta</taxon>
        <taxon>Tracheophyta</taxon>
        <taxon>Spermatophyta</taxon>
        <taxon>Magnoliopsida</taxon>
        <taxon>eudicotyledons</taxon>
        <taxon>Gunneridae</taxon>
        <taxon>Pentapetalae</taxon>
        <taxon>rosids</taxon>
        <taxon>fabids</taxon>
        <taxon>Fabales</taxon>
        <taxon>Fabaceae</taxon>
        <taxon>Papilionoideae</taxon>
        <taxon>50 kb inversion clade</taxon>
        <taxon>NPAAA clade</taxon>
        <taxon>Hologalegina</taxon>
        <taxon>IRL clade</taxon>
        <taxon>Trifolieae</taxon>
        <taxon>Trifolium</taxon>
    </lineage>
</organism>
<dbReference type="EMBL" id="ASHM01149173">
    <property type="protein sequence ID" value="PNX62615.1"/>
    <property type="molecule type" value="Genomic_DNA"/>
</dbReference>
<dbReference type="AlphaFoldDB" id="A0A2K3K8J5"/>
<evidence type="ECO:0000313" key="1">
    <source>
        <dbReference type="EMBL" id="PNX62615.1"/>
    </source>
</evidence>
<sequence length="54" mass="6428">SRCGTGFIIFGREMRSIGIFEVGHLMQNYAENSDYWFKAFQSQIMRFGKLWNCR</sequence>
<feature type="non-terminal residue" evidence="1">
    <location>
        <position position="1"/>
    </location>
</feature>
<name>A0A2K3K8J5_TRIPR</name>